<dbReference type="SMART" id="SM00822">
    <property type="entry name" value="PKS_KR"/>
    <property type="match status" value="1"/>
</dbReference>
<dbReference type="InterPro" id="IPR025110">
    <property type="entry name" value="AMP-bd_C"/>
</dbReference>
<dbReference type="Gene3D" id="3.10.129.110">
    <property type="entry name" value="Polyketide synthase dehydratase"/>
    <property type="match status" value="1"/>
</dbReference>
<dbReference type="Pfam" id="PF00550">
    <property type="entry name" value="PP-binding"/>
    <property type="match status" value="1"/>
</dbReference>
<dbReference type="InterPro" id="IPR013968">
    <property type="entry name" value="PKS_KR"/>
</dbReference>
<dbReference type="Gene3D" id="3.40.366.10">
    <property type="entry name" value="Malonyl-Coenzyme A Acyl Carrier Protein, domain 2"/>
    <property type="match status" value="1"/>
</dbReference>
<dbReference type="Pfam" id="PF00109">
    <property type="entry name" value="ketoacyl-synt"/>
    <property type="match status" value="1"/>
</dbReference>
<evidence type="ECO:0000256" key="7">
    <source>
        <dbReference type="SAM" id="MobiDB-lite"/>
    </source>
</evidence>
<name>A0ABS2ALT6_9ACTN</name>
<dbReference type="InterPro" id="IPR020806">
    <property type="entry name" value="PKS_PP-bd"/>
</dbReference>
<reference evidence="11 12" key="1">
    <citation type="submission" date="2021-01" db="EMBL/GenBank/DDBJ databases">
        <title>Actinoplanes sp. nov. LDG1-06 isolated from lichen.</title>
        <authorList>
            <person name="Saeng-In P."/>
            <person name="Phongsopitanun W."/>
            <person name="Kanchanasin P."/>
            <person name="Yuki M."/>
            <person name="Kudo T."/>
            <person name="Ohkuma M."/>
            <person name="Tanasupawat S."/>
        </authorList>
    </citation>
    <scope>NUCLEOTIDE SEQUENCE [LARGE SCALE GENOMIC DNA]</scope>
    <source>
        <strain evidence="11 12">LDG1-06</strain>
    </source>
</reference>
<dbReference type="InterPro" id="IPR016036">
    <property type="entry name" value="Malonyl_transacylase_ACP-bd"/>
</dbReference>
<dbReference type="PROSITE" id="PS52019">
    <property type="entry name" value="PKS_MFAS_DH"/>
    <property type="match status" value="1"/>
</dbReference>
<evidence type="ECO:0000259" key="10">
    <source>
        <dbReference type="PROSITE" id="PS52019"/>
    </source>
</evidence>
<dbReference type="SMART" id="SM00823">
    <property type="entry name" value="PKS_PP"/>
    <property type="match status" value="1"/>
</dbReference>
<dbReference type="Gene3D" id="3.30.300.30">
    <property type="match status" value="1"/>
</dbReference>
<dbReference type="InterPro" id="IPR049552">
    <property type="entry name" value="PKS_DH_N"/>
</dbReference>
<dbReference type="Gene3D" id="3.40.50.720">
    <property type="entry name" value="NAD(P)-binding Rossmann-like Domain"/>
    <property type="match status" value="1"/>
</dbReference>
<feature type="region of interest" description="N-terminal hotdog fold" evidence="6">
    <location>
        <begin position="1280"/>
        <end position="1390"/>
    </location>
</feature>
<evidence type="ECO:0000313" key="11">
    <source>
        <dbReference type="EMBL" id="MBM2620822.1"/>
    </source>
</evidence>
<dbReference type="InterPro" id="IPR001227">
    <property type="entry name" value="Ac_transferase_dom_sf"/>
</dbReference>
<dbReference type="Pfam" id="PF08659">
    <property type="entry name" value="KR"/>
    <property type="match status" value="1"/>
</dbReference>
<dbReference type="InterPro" id="IPR018201">
    <property type="entry name" value="Ketoacyl_synth_AS"/>
</dbReference>
<dbReference type="SMART" id="SM00825">
    <property type="entry name" value="PKS_KS"/>
    <property type="match status" value="1"/>
</dbReference>
<dbReference type="CDD" id="cd08956">
    <property type="entry name" value="KR_3_FAS_SDR_x"/>
    <property type="match status" value="1"/>
</dbReference>
<dbReference type="InterPro" id="IPR036736">
    <property type="entry name" value="ACP-like_sf"/>
</dbReference>
<evidence type="ECO:0000256" key="2">
    <source>
        <dbReference type="ARBA" id="ARBA00022450"/>
    </source>
</evidence>
<dbReference type="PROSITE" id="PS52004">
    <property type="entry name" value="KS3_2"/>
    <property type="match status" value="1"/>
</dbReference>
<dbReference type="SUPFAM" id="SSF53474">
    <property type="entry name" value="alpha/beta-Hydrolases"/>
    <property type="match status" value="1"/>
</dbReference>
<keyword evidence="4" id="KW-0808">Transferase</keyword>
<organism evidence="11 12">
    <name type="scientific">Paractinoplanes ovalisporus</name>
    <dbReference type="NCBI Taxonomy" id="2810368"/>
    <lineage>
        <taxon>Bacteria</taxon>
        <taxon>Bacillati</taxon>
        <taxon>Actinomycetota</taxon>
        <taxon>Actinomycetes</taxon>
        <taxon>Micromonosporales</taxon>
        <taxon>Micromonosporaceae</taxon>
        <taxon>Paractinoplanes</taxon>
    </lineage>
</organism>
<dbReference type="SUPFAM" id="SSF53901">
    <property type="entry name" value="Thiolase-like"/>
    <property type="match status" value="1"/>
</dbReference>
<dbReference type="Pfam" id="PF00975">
    <property type="entry name" value="Thioesterase"/>
    <property type="match status" value="1"/>
</dbReference>
<dbReference type="InterPro" id="IPR050091">
    <property type="entry name" value="PKS_NRPS_Biosynth_Enz"/>
</dbReference>
<dbReference type="Gene3D" id="3.30.70.3290">
    <property type="match status" value="1"/>
</dbReference>
<dbReference type="InterPro" id="IPR014031">
    <property type="entry name" value="Ketoacyl_synth_C"/>
</dbReference>
<dbReference type="Gene3D" id="1.10.1200.10">
    <property type="entry name" value="ACP-like"/>
    <property type="match status" value="1"/>
</dbReference>
<dbReference type="PANTHER" id="PTHR43775">
    <property type="entry name" value="FATTY ACID SYNTHASE"/>
    <property type="match status" value="1"/>
</dbReference>
<dbReference type="Pfam" id="PF00698">
    <property type="entry name" value="Acyl_transf_1"/>
    <property type="match status" value="1"/>
</dbReference>
<keyword evidence="2" id="KW-0596">Phosphopantetheine</keyword>
<feature type="domain" description="Carrier" evidence="8">
    <location>
        <begin position="1849"/>
        <end position="1924"/>
    </location>
</feature>
<dbReference type="SMART" id="SM00824">
    <property type="entry name" value="PKS_TE"/>
    <property type="match status" value="1"/>
</dbReference>
<dbReference type="SUPFAM" id="SSF56801">
    <property type="entry name" value="Acetyl-CoA synthetase-like"/>
    <property type="match status" value="1"/>
</dbReference>
<sequence length="2202" mass="229411">MLETIPELLQRHASERPDHTAYDELTFGRLEERTRWFAAGLAARGHRRGEPVLISLPAGADMAVAMLGTVRAAGVGVPVNPRASTAELTAFAEDCRPAVVVGATGVTVDELVAAGRGGQARDDLGPDEDAWIHYTSGSTGRPKGVVSSQGVWLANTRRMFVDHLGLTAEDHLLWPLPMFHALGHARCVIGVVVLGARATILDHPTDGELVAALERVRPTVLTGVPTTYHGLLSALGERTVEMPSLKMCVTGGAPCPPSMRVAVRRALGAPLVNSYGSTETCGAIAMEKPGQEIVADGSVGRPLAQVRISAEGEVLVGGAVMRGYRGQPDLDGWYRTGDLGRLVGDQLVLTGRAGDLIIRGGANVHPAEIENVLRDRPEVADVAVAGRPHHRLGQVAVAYVVPAGPHLDTAALLQAVRQKMSAAKAPDEIRLIDAIPRTASGKVIRHELGSAQEQDDPIAIVAMSCRYPGGVVSPEDLWSLVDKEIDAIAPFPRDRGWDPGLYDPDPDAAGHTYAKAGGFLDDVTGFDPAPFGIGPVEALAMDPQQRLLLETAWELWERAGIDPATVRGSDTGTYVGLMYRDYAGRAEEPTAELEGHLGLGSAGSVASGRIAYTFGLTGPAVTIDTACSSSLVALHQAARALRAGDISLAVAGGVTVMSTPGPFVAFSRLRGLAPDGRVKAFSADADGTVWSEGAGLLLLERLSDAQRHGHPVLAVLRGSAVGSDGASNGLAAPHGPAQQRVIRAALADAGLRSSDVDAVEAHGTGTLLGDPIEAQALLATYGRDRPTGRPLWLGTVKSNIGHAQAAAGVAGVIKMVEAMRHERLPRTLHVDRPSTHVDWTAGDAALLTESRPWPASAQPRRAGVSAFGISGTNAHVILEEAPAQSPVSSVSGAGPLLLSAADETALQSQAELLLERGEVSPAALGTKPAQRFRAVMPAGDRDALAALAAGRAHPGLVTGDGRPAGRVAFAFPGQGAQRPGLLPFDVFRAAFAEAMAALGNPVPDFSRTEYAQPFLFAYGVAAYRQMASWGVRPDVLIGHSVGEFAAAHVAGILTLEDAAALVSARARLMGALPSGGAMVAVDATEEEILPLLAPGVDVAAVNGPRSVVLSGDIAAVEALAASLRQDGRRTTALRVSHAFHSVRMEPMLAEFERVAAGISYGEPAVGIISTVTGRPADTGDMRSAAYWVRQIRQPVRFGDAVTALPGLVVEMSPAASLAPLIPQGVLVASESAAAALWAHGVDVDRAALLGVADARVAATLPTYPFNRKRFWLSSTARRVTSGLDTVVEVPGSGDRVATARMSPVTQPWLHDHRVGGEAIVPGTFFVELATAFGERAGAPVLDDLTITRPLPVGDTEIELRLVLRGDGALEIYAGDEQHASGHCSPRTESSPSWSWATAWPPSAQPLDLTGLYDDGDYGPAFQGVTAAWRDGDTVYADVRLPSAAGGRSGLHPALMDAALHPARLAAGRDSTPRVPFVWSGVRRYGAGTPAARVRLTVTGPDTLSVQLAEPAGRPLLDVERLTLRSLPAPLYRPVWTQEFEPPGSPAEVHEQFWAAATRLRTELDGAGPIVVEPTSPVMAGLARVAAAEYPGQIDLVPPRLVRVTPDGPATGFGDGTVLVTGGSGALAGLLARHLVAAHGVRHLLMVSRSGSPFEVAGATVTVRAADVADRDALARVLTEADPPVTAVVHTAGVIDDGPLATLTRERADAVLRPKVDAAWHLDELTGDLAAFVLCSSASGLLGNPGQAAYAAGNAFLDDLARRRHAAGKPALALAWGPLALDGGMPIGRTRIRPMTPSEVTAAFDAALRSDEPVLAPIHLASRTPAPASSPRSSAPRPDLGALTGDELQTALETLVRDEVAAELGHTDAATVDVRGAFTDQGLDSVSSIQLRTRLVAATGVTMPATVVFDHPTPAALATWIAAEIGRPATAVPPPAEPPRSLTEMFHAIAATDARLAVNLLISASALPIGPRTPAPSLLAVRDDGRSRPAFVGVPSFGPAGAAEFQGLARALGGASVLALPGFQSRAHLPGTRDDLFDLLAAASRSAAGDRPLVLIGRSSGGLLAHGVAARLAETGTPAAGLMLLDTYEVDLGYDATEWIAALVTEGLGRLRAHLDPAAEQTTLLAAGAYLRLMHGWRPGPLTTPSLLVAAASPRDTMPAGEWRATRSAPHERVEVPGDHFTMLDHHPEEVAAAIRAFLRVSR</sequence>
<dbReference type="Pfam" id="PF21089">
    <property type="entry name" value="PKS_DH_N"/>
    <property type="match status" value="1"/>
</dbReference>
<keyword evidence="3" id="KW-0597">Phosphoprotein</keyword>
<evidence type="ECO:0000256" key="3">
    <source>
        <dbReference type="ARBA" id="ARBA00022553"/>
    </source>
</evidence>
<dbReference type="SMART" id="SM00827">
    <property type="entry name" value="PKS_AT"/>
    <property type="match status" value="1"/>
</dbReference>
<feature type="active site" description="Proton acceptor; for dehydratase activity" evidence="6">
    <location>
        <position position="1312"/>
    </location>
</feature>
<dbReference type="Proteomes" id="UP000632138">
    <property type="component" value="Unassembled WGS sequence"/>
</dbReference>
<dbReference type="InterPro" id="IPR014030">
    <property type="entry name" value="Ketoacyl_synth_N"/>
</dbReference>
<dbReference type="CDD" id="cd00833">
    <property type="entry name" value="PKS"/>
    <property type="match status" value="1"/>
</dbReference>
<feature type="region of interest" description="Disordered" evidence="7">
    <location>
        <begin position="1821"/>
        <end position="1841"/>
    </location>
</feature>
<dbReference type="PROSITE" id="PS00455">
    <property type="entry name" value="AMP_BINDING"/>
    <property type="match status" value="1"/>
</dbReference>
<feature type="region of interest" description="C-terminal hotdog fold" evidence="6">
    <location>
        <begin position="1400"/>
        <end position="1532"/>
    </location>
</feature>
<dbReference type="PANTHER" id="PTHR43775:SF51">
    <property type="entry name" value="INACTIVE PHENOLPHTHIOCEROL SYNTHESIS POLYKETIDE SYNTHASE TYPE I PKS1-RELATED"/>
    <property type="match status" value="1"/>
</dbReference>
<evidence type="ECO:0000256" key="5">
    <source>
        <dbReference type="ARBA" id="ARBA00023315"/>
    </source>
</evidence>
<keyword evidence="12" id="KW-1185">Reference proteome</keyword>
<dbReference type="InterPro" id="IPR032821">
    <property type="entry name" value="PKS_assoc"/>
</dbReference>
<evidence type="ECO:0000313" key="12">
    <source>
        <dbReference type="Proteomes" id="UP000632138"/>
    </source>
</evidence>
<dbReference type="InterPro" id="IPR049551">
    <property type="entry name" value="PKS_DH_C"/>
</dbReference>
<dbReference type="Pfam" id="PF13193">
    <property type="entry name" value="AMP-binding_C"/>
    <property type="match status" value="1"/>
</dbReference>
<dbReference type="InterPro" id="IPR042104">
    <property type="entry name" value="PKS_dehydratase_sf"/>
</dbReference>
<evidence type="ECO:0000259" key="9">
    <source>
        <dbReference type="PROSITE" id="PS52004"/>
    </source>
</evidence>
<dbReference type="SMART" id="SM00826">
    <property type="entry name" value="PKS_DH"/>
    <property type="match status" value="1"/>
</dbReference>
<dbReference type="InterPro" id="IPR029058">
    <property type="entry name" value="AB_hydrolase_fold"/>
</dbReference>
<dbReference type="InterPro" id="IPR045851">
    <property type="entry name" value="AMP-bd_C_sf"/>
</dbReference>
<dbReference type="SMART" id="SM01294">
    <property type="entry name" value="PKS_PP_betabranch"/>
    <property type="match status" value="1"/>
</dbReference>
<dbReference type="Gene3D" id="3.40.50.1820">
    <property type="entry name" value="alpha/beta hydrolase"/>
    <property type="match status" value="1"/>
</dbReference>
<feature type="active site" description="Proton donor; for dehydratase activity" evidence="6">
    <location>
        <position position="1456"/>
    </location>
</feature>
<comment type="cofactor">
    <cofactor evidence="1">
        <name>pantetheine 4'-phosphate</name>
        <dbReference type="ChEBI" id="CHEBI:47942"/>
    </cofactor>
</comment>
<feature type="domain" description="PKS/mFAS DH" evidence="10">
    <location>
        <begin position="1280"/>
        <end position="1532"/>
    </location>
</feature>
<dbReference type="Pfam" id="PF14765">
    <property type="entry name" value="PS-DH"/>
    <property type="match status" value="1"/>
</dbReference>
<dbReference type="Gene3D" id="3.40.50.12780">
    <property type="entry name" value="N-terminal domain of ligase-like"/>
    <property type="match status" value="1"/>
</dbReference>
<proteinExistence type="predicted"/>
<dbReference type="InterPro" id="IPR000873">
    <property type="entry name" value="AMP-dep_synth/lig_dom"/>
</dbReference>
<dbReference type="InterPro" id="IPR020841">
    <property type="entry name" value="PKS_Beta-ketoAc_synthase_dom"/>
</dbReference>
<dbReference type="EMBL" id="JAENHP010000016">
    <property type="protein sequence ID" value="MBM2620822.1"/>
    <property type="molecule type" value="Genomic_DNA"/>
</dbReference>
<dbReference type="InterPro" id="IPR049900">
    <property type="entry name" value="PKS_mFAS_DH"/>
</dbReference>
<accession>A0ABS2ALT6</accession>
<dbReference type="InterPro" id="IPR001031">
    <property type="entry name" value="Thioesterase"/>
</dbReference>
<dbReference type="Pfam" id="PF00501">
    <property type="entry name" value="AMP-binding"/>
    <property type="match status" value="1"/>
</dbReference>
<dbReference type="PROSITE" id="PS00606">
    <property type="entry name" value="KS3_1"/>
    <property type="match status" value="1"/>
</dbReference>
<dbReference type="InterPro" id="IPR020802">
    <property type="entry name" value="TesA-like"/>
</dbReference>
<keyword evidence="5" id="KW-0012">Acyltransferase</keyword>
<dbReference type="Gene3D" id="3.40.47.10">
    <property type="match status" value="1"/>
</dbReference>
<dbReference type="SUPFAM" id="SSF52151">
    <property type="entry name" value="FabD/lysophospholipase-like"/>
    <property type="match status" value="1"/>
</dbReference>
<dbReference type="InterPro" id="IPR009081">
    <property type="entry name" value="PP-bd_ACP"/>
</dbReference>
<comment type="caution">
    <text evidence="11">The sequence shown here is derived from an EMBL/GenBank/DDBJ whole genome shotgun (WGS) entry which is preliminary data.</text>
</comment>
<dbReference type="InterPro" id="IPR016039">
    <property type="entry name" value="Thiolase-like"/>
</dbReference>
<dbReference type="InterPro" id="IPR020845">
    <property type="entry name" value="AMP-binding_CS"/>
</dbReference>
<dbReference type="SUPFAM" id="SSF47336">
    <property type="entry name" value="ACP-like"/>
    <property type="match status" value="1"/>
</dbReference>
<dbReference type="Pfam" id="PF16197">
    <property type="entry name" value="KAsynt_C_assoc"/>
    <property type="match status" value="1"/>
</dbReference>
<evidence type="ECO:0000256" key="1">
    <source>
        <dbReference type="ARBA" id="ARBA00001957"/>
    </source>
</evidence>
<feature type="compositionally biased region" description="Low complexity" evidence="7">
    <location>
        <begin position="1821"/>
        <end position="1837"/>
    </location>
</feature>
<dbReference type="SUPFAM" id="SSF51735">
    <property type="entry name" value="NAD(P)-binding Rossmann-fold domains"/>
    <property type="match status" value="1"/>
</dbReference>
<dbReference type="SUPFAM" id="SSF55048">
    <property type="entry name" value="Probable ACP-binding domain of malonyl-CoA ACP transacylase"/>
    <property type="match status" value="1"/>
</dbReference>
<dbReference type="CDD" id="cd04433">
    <property type="entry name" value="AFD_class_I"/>
    <property type="match status" value="1"/>
</dbReference>
<gene>
    <name evidence="11" type="ORF">JIG36_35515</name>
</gene>
<feature type="domain" description="Ketosynthase family 3 (KS3)" evidence="9">
    <location>
        <begin position="455"/>
        <end position="880"/>
    </location>
</feature>
<dbReference type="Pfam" id="PF02801">
    <property type="entry name" value="Ketoacyl-synt_C"/>
    <property type="match status" value="1"/>
</dbReference>
<dbReference type="PROSITE" id="PS50075">
    <property type="entry name" value="CARRIER"/>
    <property type="match status" value="1"/>
</dbReference>
<dbReference type="InterPro" id="IPR057326">
    <property type="entry name" value="KR_dom"/>
</dbReference>
<protein>
    <submittedName>
        <fullName evidence="11">AMP-binding protein</fullName>
    </submittedName>
</protein>
<dbReference type="InterPro" id="IPR042099">
    <property type="entry name" value="ANL_N_sf"/>
</dbReference>
<dbReference type="InterPro" id="IPR014043">
    <property type="entry name" value="Acyl_transferase_dom"/>
</dbReference>
<evidence type="ECO:0000256" key="4">
    <source>
        <dbReference type="ARBA" id="ARBA00022679"/>
    </source>
</evidence>
<dbReference type="InterPro" id="IPR016035">
    <property type="entry name" value="Acyl_Trfase/lysoPLipase"/>
</dbReference>
<dbReference type="InterPro" id="IPR036291">
    <property type="entry name" value="NAD(P)-bd_dom_sf"/>
</dbReference>
<dbReference type="InterPro" id="IPR020807">
    <property type="entry name" value="PKS_DH"/>
</dbReference>
<evidence type="ECO:0000256" key="6">
    <source>
        <dbReference type="PROSITE-ProRule" id="PRU01363"/>
    </source>
</evidence>
<evidence type="ECO:0000259" key="8">
    <source>
        <dbReference type="PROSITE" id="PS50075"/>
    </source>
</evidence>